<dbReference type="HOGENOM" id="CLU_183273_1_0_1"/>
<gene>
    <name evidence="9" type="ORF">BRADI_1g35270v3</name>
</gene>
<dbReference type="FunCoup" id="I1GX23">
    <property type="interactions" value="148"/>
</dbReference>
<dbReference type="EnsemblPlants" id="KQK17554">
    <property type="protein sequence ID" value="KQK17554"/>
    <property type="gene ID" value="BRADI_1g35270v3"/>
</dbReference>
<evidence type="ECO:0000256" key="2">
    <source>
        <dbReference type="ARBA" id="ARBA00006722"/>
    </source>
</evidence>
<evidence type="ECO:0000256" key="4">
    <source>
        <dbReference type="ARBA" id="ARBA00022529"/>
    </source>
</evidence>
<evidence type="ECO:0000256" key="3">
    <source>
        <dbReference type="ARBA" id="ARBA00022525"/>
    </source>
</evidence>
<name>I1GX23_BRADI</name>
<proteinExistence type="inferred from homology"/>
<keyword evidence="3" id="KW-0964">Secreted</keyword>
<evidence type="ECO:0008006" key="12">
    <source>
        <dbReference type="Google" id="ProtNLM"/>
    </source>
</evidence>
<reference evidence="9 10" key="1">
    <citation type="journal article" date="2010" name="Nature">
        <title>Genome sequencing and analysis of the model grass Brachypodium distachyon.</title>
        <authorList>
            <consortium name="International Brachypodium Initiative"/>
        </authorList>
    </citation>
    <scope>NUCLEOTIDE SEQUENCE [LARGE SCALE GENOMIC DNA]</scope>
    <source>
        <strain evidence="9 10">Bd21</strain>
    </source>
</reference>
<keyword evidence="7" id="KW-0611">Plant defense</keyword>
<sequence length="91" mass="9401">MRPFFSTMLLALALVLLCSGVATKAAIAKEGDGARVVPMDCKVLPPKAGACDPKKCYDDCSNAFGRGIAVGECVAGGCQCTYCLPSRGPRS</sequence>
<comment type="similarity">
    <text evidence="2">Belongs to the DEFL family.</text>
</comment>
<dbReference type="GO" id="GO:0005576">
    <property type="term" value="C:extracellular region"/>
    <property type="evidence" value="ECO:0007669"/>
    <property type="project" value="UniProtKB-SubCell"/>
</dbReference>
<dbReference type="GO" id="GO:0050832">
    <property type="term" value="P:defense response to fungus"/>
    <property type="evidence" value="ECO:0007669"/>
    <property type="project" value="UniProtKB-KW"/>
</dbReference>
<dbReference type="AlphaFoldDB" id="I1GX23"/>
<dbReference type="EMBL" id="CM000880">
    <property type="protein sequence ID" value="KQK17554.1"/>
    <property type="molecule type" value="Genomic_DNA"/>
</dbReference>
<keyword evidence="4" id="KW-0929">Antimicrobial</keyword>
<evidence type="ECO:0000313" key="11">
    <source>
        <dbReference type="Proteomes" id="UP000008810"/>
    </source>
</evidence>
<evidence type="ECO:0000256" key="5">
    <source>
        <dbReference type="ARBA" id="ARBA00022577"/>
    </source>
</evidence>
<dbReference type="InterPro" id="IPR010851">
    <property type="entry name" value="DEFL"/>
</dbReference>
<keyword evidence="5" id="KW-0295">Fungicide</keyword>
<keyword evidence="6 8" id="KW-0732">Signal</keyword>
<evidence type="ECO:0000313" key="10">
    <source>
        <dbReference type="EnsemblPlants" id="KQK17554"/>
    </source>
</evidence>
<evidence type="ECO:0000256" key="7">
    <source>
        <dbReference type="ARBA" id="ARBA00022821"/>
    </source>
</evidence>
<reference evidence="10" key="3">
    <citation type="submission" date="2018-08" db="UniProtKB">
        <authorList>
            <consortium name="EnsemblPlants"/>
        </authorList>
    </citation>
    <scope>IDENTIFICATION</scope>
    <source>
        <strain evidence="10">cv. Bd21</strain>
    </source>
</reference>
<organism evidence="10">
    <name type="scientific">Brachypodium distachyon</name>
    <name type="common">Purple false brome</name>
    <name type="synonym">Trachynia distachya</name>
    <dbReference type="NCBI Taxonomy" id="15368"/>
    <lineage>
        <taxon>Eukaryota</taxon>
        <taxon>Viridiplantae</taxon>
        <taxon>Streptophyta</taxon>
        <taxon>Embryophyta</taxon>
        <taxon>Tracheophyta</taxon>
        <taxon>Spermatophyta</taxon>
        <taxon>Magnoliopsida</taxon>
        <taxon>Liliopsida</taxon>
        <taxon>Poales</taxon>
        <taxon>Poaceae</taxon>
        <taxon>BOP clade</taxon>
        <taxon>Pooideae</taxon>
        <taxon>Stipodae</taxon>
        <taxon>Brachypodieae</taxon>
        <taxon>Brachypodium</taxon>
    </lineage>
</organism>
<dbReference type="PANTHER" id="PTHR34783">
    <property type="entry name" value="DEFENSIN-LIKE PROTEIN 144-RELATED"/>
    <property type="match status" value="1"/>
</dbReference>
<dbReference type="OrthoDB" id="675223at2759"/>
<dbReference type="InParanoid" id="I1GX23"/>
<protein>
    <recommendedName>
        <fullName evidence="12">Knottin scorpion toxin-like domain-containing protein</fullName>
    </recommendedName>
</protein>
<feature type="signal peptide" evidence="8">
    <location>
        <begin position="1"/>
        <end position="20"/>
    </location>
</feature>
<reference evidence="9" key="2">
    <citation type="submission" date="2017-06" db="EMBL/GenBank/DDBJ databases">
        <title>WGS assembly of Brachypodium distachyon.</title>
        <authorList>
            <consortium name="The International Brachypodium Initiative"/>
            <person name="Lucas S."/>
            <person name="Harmon-Smith M."/>
            <person name="Lail K."/>
            <person name="Tice H."/>
            <person name="Grimwood J."/>
            <person name="Bruce D."/>
            <person name="Barry K."/>
            <person name="Shu S."/>
            <person name="Lindquist E."/>
            <person name="Wang M."/>
            <person name="Pitluck S."/>
            <person name="Vogel J.P."/>
            <person name="Garvin D.F."/>
            <person name="Mockler T.C."/>
            <person name="Schmutz J."/>
            <person name="Rokhsar D."/>
            <person name="Bevan M.W."/>
        </authorList>
    </citation>
    <scope>NUCLEOTIDE SEQUENCE</scope>
    <source>
        <strain evidence="9">Bd21</strain>
    </source>
</reference>
<dbReference type="GO" id="GO:0031640">
    <property type="term" value="P:killing of cells of another organism"/>
    <property type="evidence" value="ECO:0007669"/>
    <property type="project" value="UniProtKB-KW"/>
</dbReference>
<evidence type="ECO:0000313" key="9">
    <source>
        <dbReference type="EMBL" id="KQK17554.1"/>
    </source>
</evidence>
<evidence type="ECO:0000256" key="1">
    <source>
        <dbReference type="ARBA" id="ARBA00004613"/>
    </source>
</evidence>
<dbReference type="Proteomes" id="UP000008810">
    <property type="component" value="Chromosome 1"/>
</dbReference>
<comment type="subcellular location">
    <subcellularLocation>
        <location evidence="1">Secreted</location>
    </subcellularLocation>
</comment>
<keyword evidence="11" id="KW-1185">Reference proteome</keyword>
<dbReference type="OMA" id="EYCQERI"/>
<accession>I1GX23</accession>
<dbReference type="PANTHER" id="PTHR34783:SF1">
    <property type="entry name" value="DEFENSIN-LIKE PROTEIN 144-RELATED"/>
    <property type="match status" value="1"/>
</dbReference>
<feature type="chain" id="PRO_5014094165" description="Knottin scorpion toxin-like domain-containing protein" evidence="8">
    <location>
        <begin position="21"/>
        <end position="91"/>
    </location>
</feature>
<dbReference type="Gramene" id="KQK17554">
    <property type="protein sequence ID" value="KQK17554"/>
    <property type="gene ID" value="BRADI_1g35270v3"/>
</dbReference>
<evidence type="ECO:0000256" key="8">
    <source>
        <dbReference type="SAM" id="SignalP"/>
    </source>
</evidence>
<evidence type="ECO:0000256" key="6">
    <source>
        <dbReference type="ARBA" id="ARBA00022729"/>
    </source>
</evidence>